<proteinExistence type="predicted"/>
<protein>
    <recommendedName>
        <fullName evidence="5">DUF484 family protein</fullName>
    </recommendedName>
</protein>
<feature type="compositionally biased region" description="Basic residues" evidence="2">
    <location>
        <begin position="77"/>
        <end position="101"/>
    </location>
</feature>
<feature type="coiled-coil region" evidence="1">
    <location>
        <begin position="352"/>
        <end position="379"/>
    </location>
</feature>
<dbReference type="HOGENOM" id="CLU_494077_0_0_4"/>
<organism evidence="3 4">
    <name type="scientific">Burkholderia pseudomallei (strain 1710b)</name>
    <dbReference type="NCBI Taxonomy" id="320372"/>
    <lineage>
        <taxon>Bacteria</taxon>
        <taxon>Pseudomonadati</taxon>
        <taxon>Pseudomonadota</taxon>
        <taxon>Betaproteobacteria</taxon>
        <taxon>Burkholderiales</taxon>
        <taxon>Burkholderiaceae</taxon>
        <taxon>Burkholderia</taxon>
        <taxon>pseudomallei group</taxon>
    </lineage>
</organism>
<evidence type="ECO:0000256" key="2">
    <source>
        <dbReference type="SAM" id="MobiDB-lite"/>
    </source>
</evidence>
<name>Q3JX96_BURP1</name>
<feature type="compositionally biased region" description="Basic residues" evidence="2">
    <location>
        <begin position="20"/>
        <end position="69"/>
    </location>
</feature>
<feature type="compositionally biased region" description="Basic and acidic residues" evidence="2">
    <location>
        <begin position="194"/>
        <end position="224"/>
    </location>
</feature>
<accession>Q3JX96</accession>
<feature type="compositionally biased region" description="Basic residues" evidence="2">
    <location>
        <begin position="181"/>
        <end position="193"/>
    </location>
</feature>
<dbReference type="PANTHER" id="PTHR38765">
    <property type="entry name" value="DUF484 DOMAIN-CONTAINING PROTEIN"/>
    <property type="match status" value="1"/>
</dbReference>
<keyword evidence="1" id="KW-0175">Coiled coil</keyword>
<feature type="region of interest" description="Disordered" evidence="2">
    <location>
        <begin position="1"/>
        <end position="249"/>
    </location>
</feature>
<feature type="compositionally biased region" description="Basic residues" evidence="2">
    <location>
        <begin position="225"/>
        <end position="249"/>
    </location>
</feature>
<dbReference type="Proteomes" id="UP000002700">
    <property type="component" value="Chromosome I"/>
</dbReference>
<dbReference type="KEGG" id="bpm:BURPS1710b_0393"/>
<dbReference type="Pfam" id="PF04340">
    <property type="entry name" value="DUF484"/>
    <property type="match status" value="1"/>
</dbReference>
<reference evidence="3 4" key="1">
    <citation type="submission" date="2005-09" db="EMBL/GenBank/DDBJ databases">
        <authorList>
            <person name="Woods D.E."/>
            <person name="Nierman W.C."/>
        </authorList>
    </citation>
    <scope>NUCLEOTIDE SEQUENCE [LARGE SCALE GENOMIC DNA]</scope>
    <source>
        <strain evidence="3 4">1710b</strain>
    </source>
</reference>
<evidence type="ECO:0000313" key="3">
    <source>
        <dbReference type="EMBL" id="ABA50035.1"/>
    </source>
</evidence>
<gene>
    <name evidence="3" type="ordered locus">BURPS1710b_0393</name>
</gene>
<dbReference type="Gene3D" id="3.30.450.40">
    <property type="match status" value="1"/>
</dbReference>
<evidence type="ECO:0000313" key="4">
    <source>
        <dbReference type="Proteomes" id="UP000002700"/>
    </source>
</evidence>
<feature type="compositionally biased region" description="Basic and acidic residues" evidence="2">
    <location>
        <begin position="102"/>
        <end position="122"/>
    </location>
</feature>
<dbReference type="EnsemblBacteria" id="ABA50035">
    <property type="protein sequence ID" value="ABA50035"/>
    <property type="gene ID" value="BURPS1710b_0393"/>
</dbReference>
<evidence type="ECO:0000256" key="1">
    <source>
        <dbReference type="SAM" id="Coils"/>
    </source>
</evidence>
<evidence type="ECO:0008006" key="5">
    <source>
        <dbReference type="Google" id="ProtNLM"/>
    </source>
</evidence>
<sequence>MPAAYNSAHETLVHQDARRGQRLRRARRLHPRAAPAHRRAGARARRPPLRDRRRSVAARRKADRRRRRFQIPDLQLRRRRSRALRQRRALLRQVRPRPRAHRQGERARRGEARRDHADDAGQRRGRRRHGRARVRAGARAVRRERPRRPPRGRRHALAAARERRDALDLGRVDGQSARGADRRRRRGVRGARRRAGDRARSAFPAARERGLHADRVASRSEPARLRARRGRNARVRHGRVRGRRGRHPARATRFARHGPYARRHADDLVERRVRRARAAHDGRPRDHRLRRRDRAARLTFNSQTFHLPKPERSAMNDREVADYLLANPEFFAQHAELLATIKLANPHGKAAVSLQERQMEMLREKNKHLERRLAELLRYGHENDGLAAKFNRWTARVIAERDPYALPRAIAGGLADVFDVPQTALRLWDVAETYAQADFARNVGEEVRLFTNSLATPYCGANTGFEAAQWLTPVAAPPAADDGEAPAASGAAESVALIALRASAEGEGAGAFGLLVLGSPDPRRFHDGMGTDFLTQIGTLASAALTRLLPH</sequence>
<dbReference type="InterPro" id="IPR029016">
    <property type="entry name" value="GAF-like_dom_sf"/>
</dbReference>
<feature type="compositionally biased region" description="Basic residues" evidence="2">
    <location>
        <begin position="123"/>
        <end position="156"/>
    </location>
</feature>
<dbReference type="AlphaFoldDB" id="Q3JX96"/>
<feature type="compositionally biased region" description="Basic and acidic residues" evidence="2">
    <location>
        <begin position="160"/>
        <end position="171"/>
    </location>
</feature>
<dbReference type="EMBL" id="CP000124">
    <property type="protein sequence ID" value="ABA50035.1"/>
    <property type="molecule type" value="Genomic_DNA"/>
</dbReference>
<dbReference type="PANTHER" id="PTHR38765:SF1">
    <property type="entry name" value="DUF484 DOMAIN-CONTAINING PROTEIN"/>
    <property type="match status" value="1"/>
</dbReference>
<dbReference type="InterPro" id="IPR007435">
    <property type="entry name" value="DUF484"/>
</dbReference>